<proteinExistence type="predicted"/>
<dbReference type="EMBL" id="NBTX02000004">
    <property type="protein sequence ID" value="PNL63593.1"/>
    <property type="molecule type" value="Genomic_DNA"/>
</dbReference>
<organism evidence="1 2">
    <name type="scientific">Legionella anisa</name>
    <dbReference type="NCBI Taxonomy" id="28082"/>
    <lineage>
        <taxon>Bacteria</taxon>
        <taxon>Pseudomonadati</taxon>
        <taxon>Pseudomonadota</taxon>
        <taxon>Gammaproteobacteria</taxon>
        <taxon>Legionellales</taxon>
        <taxon>Legionellaceae</taxon>
        <taxon>Legionella</taxon>
    </lineage>
</organism>
<comment type="caution">
    <text evidence="1">The sequence shown here is derived from an EMBL/GenBank/DDBJ whole genome shotgun (WGS) entry which is preliminary data.</text>
</comment>
<evidence type="ECO:0000313" key="2">
    <source>
        <dbReference type="Proteomes" id="UP000192511"/>
    </source>
</evidence>
<protein>
    <submittedName>
        <fullName evidence="1">Uncharacterized protein</fullName>
    </submittedName>
</protein>
<evidence type="ECO:0000313" key="1">
    <source>
        <dbReference type="EMBL" id="PNL63593.1"/>
    </source>
</evidence>
<name>A0AAX0WYF2_9GAMM</name>
<dbReference type="RefSeq" id="WP_040523010.1">
    <property type="nucleotide sequence ID" value="NZ_CAAAHR010000049.1"/>
</dbReference>
<dbReference type="GeneID" id="98063948"/>
<gene>
    <name evidence="1" type="ORF">A6J39_018215</name>
</gene>
<sequence length="138" mass="16031">MTFSSKLKADYVELINGELDRIPVARMEEFNLIAQELQKLITSPFILAIKGFFGCTPTKSTLTEAAQNQIAYVHYCYNTPKDFVENAKDYSQYQQILKERITAKITEFQTFTEKEKTAYLAFQREKLSEVEHPKFDLV</sequence>
<dbReference type="AlphaFoldDB" id="A0AAX0WYF2"/>
<accession>A0AAX0WYF2</accession>
<dbReference type="Proteomes" id="UP000192511">
    <property type="component" value="Unassembled WGS sequence"/>
</dbReference>
<reference evidence="1" key="1">
    <citation type="submission" date="2017-12" db="EMBL/GenBank/DDBJ databases">
        <title>FDA dAtabase for Regulatory Grade micrObial Sequences (FDA-ARGOS): Supporting development and validation of Infectious Disease Dx tests.</title>
        <authorList>
            <person name="Kerrigan L."/>
            <person name="Tallon L.J."/>
            <person name="Sadzewicz L."/>
            <person name="Sengamalay N."/>
            <person name="Ott S."/>
            <person name="Godinez A."/>
            <person name="Nagaraj S."/>
            <person name="Vavikolanu K."/>
            <person name="Vyas G."/>
            <person name="Nadendla S."/>
            <person name="Aluvathingal J."/>
            <person name="Sichtig H."/>
        </authorList>
    </citation>
    <scope>NUCLEOTIDE SEQUENCE [LARGE SCALE GENOMIC DNA]</scope>
    <source>
        <strain evidence="1">FDAARGOS_200</strain>
    </source>
</reference>
<keyword evidence="2" id="KW-1185">Reference proteome</keyword>